<evidence type="ECO:0000256" key="1">
    <source>
        <dbReference type="ARBA" id="ARBA00004127"/>
    </source>
</evidence>
<feature type="transmembrane region" description="Helical" evidence="7">
    <location>
        <begin position="144"/>
        <end position="166"/>
    </location>
</feature>
<dbReference type="InterPro" id="IPR052222">
    <property type="entry name" value="DESIGUAL"/>
</dbReference>
<feature type="chain" id="PRO_5029596355" description="Fiber protein Fb34" evidence="8">
    <location>
        <begin position="28"/>
        <end position="191"/>
    </location>
</feature>
<comment type="similarity">
    <text evidence="6">Belongs to the DESIGUAL family.</text>
</comment>
<evidence type="ECO:0000313" key="9">
    <source>
        <dbReference type="EnsemblPlants" id="Kaladp0062s0029.1.v1.1"/>
    </source>
</evidence>
<proteinExistence type="inferred from homology"/>
<evidence type="ECO:0000256" key="5">
    <source>
        <dbReference type="ARBA" id="ARBA00023136"/>
    </source>
</evidence>
<dbReference type="Proteomes" id="UP000594263">
    <property type="component" value="Unplaced"/>
</dbReference>
<organism evidence="9 10">
    <name type="scientific">Kalanchoe fedtschenkoi</name>
    <name type="common">Lavender scallops</name>
    <name type="synonym">South American air plant</name>
    <dbReference type="NCBI Taxonomy" id="63787"/>
    <lineage>
        <taxon>Eukaryota</taxon>
        <taxon>Viridiplantae</taxon>
        <taxon>Streptophyta</taxon>
        <taxon>Embryophyta</taxon>
        <taxon>Tracheophyta</taxon>
        <taxon>Spermatophyta</taxon>
        <taxon>Magnoliopsida</taxon>
        <taxon>eudicotyledons</taxon>
        <taxon>Gunneridae</taxon>
        <taxon>Pentapetalae</taxon>
        <taxon>Saxifragales</taxon>
        <taxon>Crassulaceae</taxon>
        <taxon>Kalanchoe</taxon>
    </lineage>
</organism>
<protein>
    <recommendedName>
        <fullName evidence="11">Fiber protein Fb34</fullName>
    </recommendedName>
</protein>
<dbReference type="Gramene" id="Kaladp0062s0029.1.v1.1">
    <property type="protein sequence ID" value="Kaladp0062s0029.1.v1.1"/>
    <property type="gene ID" value="Kaladp0062s0029.v1.1"/>
</dbReference>
<dbReference type="InterPro" id="IPR009606">
    <property type="entry name" value="DEAL/Modifying_wall_lignin1/2"/>
</dbReference>
<feature type="transmembrane region" description="Helical" evidence="7">
    <location>
        <begin position="55"/>
        <end position="76"/>
    </location>
</feature>
<name>A0A7N0UDG1_KALFE</name>
<evidence type="ECO:0000256" key="4">
    <source>
        <dbReference type="ARBA" id="ARBA00022989"/>
    </source>
</evidence>
<dbReference type="Pfam" id="PF06749">
    <property type="entry name" value="DUF1218"/>
    <property type="match status" value="1"/>
</dbReference>
<dbReference type="EnsemblPlants" id="Kaladp0062s0029.1.v1.1">
    <property type="protein sequence ID" value="Kaladp0062s0029.1.v1.1"/>
    <property type="gene ID" value="Kaladp0062s0029.v1.1"/>
</dbReference>
<dbReference type="OMA" id="NTTFCVY"/>
<evidence type="ECO:0000256" key="6">
    <source>
        <dbReference type="ARBA" id="ARBA00029467"/>
    </source>
</evidence>
<comment type="subcellular location">
    <subcellularLocation>
        <location evidence="1">Endomembrane system</location>
        <topology evidence="1">Multi-pass membrane protein</topology>
    </subcellularLocation>
</comment>
<keyword evidence="3 8" id="KW-0732">Signal</keyword>
<keyword evidence="5 7" id="KW-0472">Membrane</keyword>
<evidence type="ECO:0000256" key="3">
    <source>
        <dbReference type="ARBA" id="ARBA00022729"/>
    </source>
</evidence>
<reference evidence="9" key="1">
    <citation type="submission" date="2021-01" db="UniProtKB">
        <authorList>
            <consortium name="EnsemblPlants"/>
        </authorList>
    </citation>
    <scope>IDENTIFICATION</scope>
</reference>
<evidence type="ECO:0000313" key="10">
    <source>
        <dbReference type="Proteomes" id="UP000594263"/>
    </source>
</evidence>
<evidence type="ECO:0000256" key="2">
    <source>
        <dbReference type="ARBA" id="ARBA00022692"/>
    </source>
</evidence>
<accession>A0A7N0UDG1</accession>
<dbReference type="PANTHER" id="PTHR31769">
    <property type="entry name" value="OS07G0462200 PROTEIN-RELATED"/>
    <property type="match status" value="1"/>
</dbReference>
<keyword evidence="10" id="KW-1185">Reference proteome</keyword>
<dbReference type="AlphaFoldDB" id="A0A7N0UDG1"/>
<feature type="signal peptide" evidence="8">
    <location>
        <begin position="1"/>
        <end position="27"/>
    </location>
</feature>
<dbReference type="GO" id="GO:0012505">
    <property type="term" value="C:endomembrane system"/>
    <property type="evidence" value="ECO:0007669"/>
    <property type="project" value="UniProtKB-SubCell"/>
</dbReference>
<evidence type="ECO:0008006" key="11">
    <source>
        <dbReference type="Google" id="ProtNLM"/>
    </source>
</evidence>
<sequence length="191" mass="20648">MGEGKGLTLVHLLVVVLSLVAFGFAVAAERRRSTGHVFEDTVTNSSYCVYNSDVATGYGVGAFLFLLSSQSLLMGVTRCMCFGRPLIPGSDRAWSIIYFMSSWLTFLVAQTCLIAGAKTNAYHTRYREAIYAQNLSCAALRKGVFIAGAVFVVATMILNIYYYVYFSKATSGEAAKKANRASSAIGMTGYA</sequence>
<keyword evidence="2 7" id="KW-0812">Transmembrane</keyword>
<evidence type="ECO:0000256" key="7">
    <source>
        <dbReference type="SAM" id="Phobius"/>
    </source>
</evidence>
<feature type="transmembrane region" description="Helical" evidence="7">
    <location>
        <begin position="96"/>
        <end position="117"/>
    </location>
</feature>
<evidence type="ECO:0000256" key="8">
    <source>
        <dbReference type="SAM" id="SignalP"/>
    </source>
</evidence>
<keyword evidence="4 7" id="KW-1133">Transmembrane helix</keyword>